<accession>A0A2S9GT44</accession>
<organism evidence="1 2">
    <name type="scientific">Solimicrobium silvestre</name>
    <dbReference type="NCBI Taxonomy" id="2099400"/>
    <lineage>
        <taxon>Bacteria</taxon>
        <taxon>Pseudomonadati</taxon>
        <taxon>Pseudomonadota</taxon>
        <taxon>Betaproteobacteria</taxon>
        <taxon>Burkholderiales</taxon>
        <taxon>Oxalobacteraceae</taxon>
        <taxon>Solimicrobium</taxon>
    </lineage>
</organism>
<sequence length="238" mass="26213">MMRTLSPAMRHQARVLAQQAAGNSAPGTVTTGSQYELMLYQLAEDRRRLKQIQSIKSKITLKATLLPNYQEWIDGVLTAGKGGQDDVLTTILVWSIDTGDFERAIQIAGYAVQHKMTLPDQYERDIATMLLDEFSGAYLNGKLADDPLRAVQILSQVNALTDGHDTPDQARAKLHKALAYAQLAVIGEDEKSDLVGTDLAAARAAYDNLQRALTLYEGVGVKKDIERLERRLKKAAST</sequence>
<dbReference type="RefSeq" id="WP_243405528.1">
    <property type="nucleotide sequence ID" value="NZ_PUGF01000034.1"/>
</dbReference>
<comment type="caution">
    <text evidence="1">The sequence shown here is derived from an EMBL/GenBank/DDBJ whole genome shotgun (WGS) entry which is preliminary data.</text>
</comment>
<dbReference type="EMBL" id="PUGF01000034">
    <property type="protein sequence ID" value="PRC90866.1"/>
    <property type="molecule type" value="Genomic_DNA"/>
</dbReference>
<keyword evidence="2" id="KW-1185">Reference proteome</keyword>
<gene>
    <name evidence="1" type="ORF">S2091_4447</name>
</gene>
<evidence type="ECO:0000313" key="1">
    <source>
        <dbReference type="EMBL" id="PRC90866.1"/>
    </source>
</evidence>
<dbReference type="AlphaFoldDB" id="A0A2S9GT44"/>
<dbReference type="InterPro" id="IPR010270">
    <property type="entry name" value="Phage_P2_GpM"/>
</dbReference>
<dbReference type="Proteomes" id="UP000237839">
    <property type="component" value="Unassembled WGS sequence"/>
</dbReference>
<dbReference type="GO" id="GO:0003677">
    <property type="term" value="F:DNA binding"/>
    <property type="evidence" value="ECO:0007669"/>
    <property type="project" value="InterPro"/>
</dbReference>
<protein>
    <submittedName>
        <fullName evidence="1">Phage small terminase subunit</fullName>
    </submittedName>
</protein>
<dbReference type="Pfam" id="PF05944">
    <property type="entry name" value="Phage_term_smal"/>
    <property type="match status" value="1"/>
</dbReference>
<reference evidence="1 2" key="1">
    <citation type="submission" date="2018-02" db="EMBL/GenBank/DDBJ databases">
        <title>Solimicrobium silvestre gen. nov., sp. nov., isolated from alpine forest soil.</title>
        <authorList>
            <person name="Margesin R."/>
            <person name="Albuquerque L."/>
            <person name="Zhang D.-C."/>
            <person name="Froufe H.J.C."/>
            <person name="Severino R."/>
            <person name="Roxo I."/>
            <person name="Egas C."/>
            <person name="Da Costa M.S."/>
        </authorList>
    </citation>
    <scope>NUCLEOTIDE SEQUENCE [LARGE SCALE GENOMIC DNA]</scope>
    <source>
        <strain evidence="1 2">S20-91</strain>
    </source>
</reference>
<name>A0A2S9GT44_9BURK</name>
<evidence type="ECO:0000313" key="2">
    <source>
        <dbReference type="Proteomes" id="UP000237839"/>
    </source>
</evidence>
<dbReference type="GO" id="GO:0004519">
    <property type="term" value="F:endonuclease activity"/>
    <property type="evidence" value="ECO:0007669"/>
    <property type="project" value="InterPro"/>
</dbReference>
<proteinExistence type="predicted"/>